<dbReference type="GO" id="GO:0042158">
    <property type="term" value="P:lipoprotein biosynthetic process"/>
    <property type="evidence" value="ECO:0007669"/>
    <property type="project" value="InterPro"/>
</dbReference>
<sequence length="153" mass="16817">MMKQWWQHLPSNIDPFVLEIGSFRVGWYGLMYVIGFFTVYGLALYRSRKEGFPYGSDLLQDFLVWVAFGLIIGVVFVVGLVAGGGPSQPAPKTAVIVDQLSLTFPNPEFVGAATVTLAREFCGGEWAYLNFASIDVEVEGVTVQIIKDAMLAV</sequence>
<feature type="non-terminal residue" evidence="2">
    <location>
        <position position="153"/>
    </location>
</feature>
<dbReference type="AlphaFoldDB" id="A0A0F9J1K7"/>
<keyword evidence="1" id="KW-0472">Membrane</keyword>
<dbReference type="GO" id="GO:0005886">
    <property type="term" value="C:plasma membrane"/>
    <property type="evidence" value="ECO:0007669"/>
    <property type="project" value="InterPro"/>
</dbReference>
<name>A0A0F9J1K7_9ZZZZ</name>
<protein>
    <recommendedName>
        <fullName evidence="3">Prolipoprotein diacylglyceryl transferase</fullName>
    </recommendedName>
</protein>
<feature type="transmembrane region" description="Helical" evidence="1">
    <location>
        <begin position="62"/>
        <end position="82"/>
    </location>
</feature>
<gene>
    <name evidence="2" type="ORF">LCGC14_1810910</name>
</gene>
<evidence type="ECO:0000313" key="2">
    <source>
        <dbReference type="EMBL" id="KKL99785.1"/>
    </source>
</evidence>
<keyword evidence="1" id="KW-1133">Transmembrane helix</keyword>
<keyword evidence="1" id="KW-0812">Transmembrane</keyword>
<accession>A0A0F9J1K7</accession>
<evidence type="ECO:0008006" key="3">
    <source>
        <dbReference type="Google" id="ProtNLM"/>
    </source>
</evidence>
<reference evidence="2" key="1">
    <citation type="journal article" date="2015" name="Nature">
        <title>Complex archaea that bridge the gap between prokaryotes and eukaryotes.</title>
        <authorList>
            <person name="Spang A."/>
            <person name="Saw J.H."/>
            <person name="Jorgensen S.L."/>
            <person name="Zaremba-Niedzwiedzka K."/>
            <person name="Martijn J."/>
            <person name="Lind A.E."/>
            <person name="van Eijk R."/>
            <person name="Schleper C."/>
            <person name="Guy L."/>
            <person name="Ettema T.J."/>
        </authorList>
    </citation>
    <scope>NUCLEOTIDE SEQUENCE</scope>
</reference>
<evidence type="ECO:0000256" key="1">
    <source>
        <dbReference type="SAM" id="Phobius"/>
    </source>
</evidence>
<dbReference type="GO" id="GO:0008961">
    <property type="term" value="F:phosphatidylglycerol-prolipoprotein diacylglyceryl transferase activity"/>
    <property type="evidence" value="ECO:0007669"/>
    <property type="project" value="InterPro"/>
</dbReference>
<comment type="caution">
    <text evidence="2">The sequence shown here is derived from an EMBL/GenBank/DDBJ whole genome shotgun (WGS) entry which is preliminary data.</text>
</comment>
<feature type="transmembrane region" description="Helical" evidence="1">
    <location>
        <begin position="21"/>
        <end position="42"/>
    </location>
</feature>
<organism evidence="2">
    <name type="scientific">marine sediment metagenome</name>
    <dbReference type="NCBI Taxonomy" id="412755"/>
    <lineage>
        <taxon>unclassified sequences</taxon>
        <taxon>metagenomes</taxon>
        <taxon>ecological metagenomes</taxon>
    </lineage>
</organism>
<dbReference type="Pfam" id="PF01790">
    <property type="entry name" value="LGT"/>
    <property type="match status" value="1"/>
</dbReference>
<dbReference type="InterPro" id="IPR001640">
    <property type="entry name" value="Lgt"/>
</dbReference>
<proteinExistence type="predicted"/>
<dbReference type="EMBL" id="LAZR01017589">
    <property type="protein sequence ID" value="KKL99785.1"/>
    <property type="molecule type" value="Genomic_DNA"/>
</dbReference>